<keyword evidence="3" id="KW-0804">Transcription</keyword>
<dbReference type="RefSeq" id="WP_160943582.1">
    <property type="nucleotide sequence ID" value="NZ_CP063310.1"/>
</dbReference>
<dbReference type="PANTHER" id="PTHR44688">
    <property type="entry name" value="DNA-BINDING TRANSCRIPTIONAL ACTIVATOR DEVR_DOSR"/>
    <property type="match status" value="1"/>
</dbReference>
<accession>A0A6L7IWA8</accession>
<name>A0A6L7IWA8_9ACTN</name>
<sequence>MESQTDRPWVEIAQNELFEGWQRWTSFACIWVWSCLAGILSFQNSGIRSLPSVFGYANGITLAACVIGLAFVLAFSSRIKTAIDSRAYLGIAEALAVLGSLFISAGVLAGSSLCHVAGAGLGGIAIGLLKIAWGQMYSRMTLKAGLASMGYSLISSSVIVLLVQNADTLVLSILLIASALPLAPLAFRGTKRLADLPEKPRHSSRSVKFTASLLALPMLVGFSYGVSKAAIIGLIGNEASIGSAGTYSSLVAGVATFVFSYALGKKVSSAQIYSTSLVFVVAGLLLIMSNATSPWLSFFVNSIGFSLFYFFMVVYWGDLAWRTGMSIVRVYTIGYLTMQASQLAGIVIAGMLGENPLQNNGMLVILSLVLAFFAVVLLLFGSSRSSLRQWLIADGTALEVDDGVPVACAELSRQGNLSPREQEVLTILARGRNASYVAKTLCISPDTAKTHIKSIYRKLDVHTQQDLMDEIDLHVSSGDNNA</sequence>
<evidence type="ECO:0000256" key="2">
    <source>
        <dbReference type="ARBA" id="ARBA00023125"/>
    </source>
</evidence>
<reference evidence="4 5" key="1">
    <citation type="submission" date="2020-10" db="EMBL/GenBank/DDBJ databases">
        <title>Eggerthella sp. nov., isolated from human feces.</title>
        <authorList>
            <person name="Yajun G."/>
        </authorList>
    </citation>
    <scope>NUCLEOTIDE SEQUENCE [LARGE SCALE GENOMIC DNA]</scope>
    <source>
        <strain evidence="4 5">HF-1101</strain>
    </source>
</reference>
<dbReference type="InterPro" id="IPR036388">
    <property type="entry name" value="WH-like_DNA-bd_sf"/>
</dbReference>
<evidence type="ECO:0000256" key="1">
    <source>
        <dbReference type="ARBA" id="ARBA00023015"/>
    </source>
</evidence>
<keyword evidence="1" id="KW-0805">Transcription regulation</keyword>
<dbReference type="Pfam" id="PF00196">
    <property type="entry name" value="GerE"/>
    <property type="match status" value="1"/>
</dbReference>
<evidence type="ECO:0000313" key="5">
    <source>
        <dbReference type="Proteomes" id="UP000478463"/>
    </source>
</evidence>
<dbReference type="PANTHER" id="PTHR44688:SF16">
    <property type="entry name" value="DNA-BINDING TRANSCRIPTIONAL ACTIVATOR DEVR_DOSR"/>
    <property type="match status" value="1"/>
</dbReference>
<dbReference type="Gene3D" id="1.10.10.10">
    <property type="entry name" value="Winged helix-like DNA-binding domain superfamily/Winged helix DNA-binding domain"/>
    <property type="match status" value="1"/>
</dbReference>
<dbReference type="PROSITE" id="PS50043">
    <property type="entry name" value="HTH_LUXR_2"/>
    <property type="match status" value="1"/>
</dbReference>
<dbReference type="GO" id="GO:0006355">
    <property type="term" value="P:regulation of DNA-templated transcription"/>
    <property type="evidence" value="ECO:0007669"/>
    <property type="project" value="InterPro"/>
</dbReference>
<gene>
    <name evidence="4" type="ORF">GS424_002770</name>
</gene>
<proteinExistence type="predicted"/>
<dbReference type="InterPro" id="IPR016032">
    <property type="entry name" value="Sig_transdc_resp-reg_C-effctor"/>
</dbReference>
<dbReference type="CDD" id="cd06170">
    <property type="entry name" value="LuxR_C_like"/>
    <property type="match status" value="1"/>
</dbReference>
<dbReference type="Proteomes" id="UP000478463">
    <property type="component" value="Chromosome"/>
</dbReference>
<dbReference type="AlphaFoldDB" id="A0A6L7IWA8"/>
<dbReference type="SUPFAM" id="SSF46894">
    <property type="entry name" value="C-terminal effector domain of the bipartite response regulators"/>
    <property type="match status" value="1"/>
</dbReference>
<dbReference type="EMBL" id="CP063310">
    <property type="protein sequence ID" value="QOS68809.1"/>
    <property type="molecule type" value="Genomic_DNA"/>
</dbReference>
<dbReference type="GO" id="GO:0003677">
    <property type="term" value="F:DNA binding"/>
    <property type="evidence" value="ECO:0007669"/>
    <property type="project" value="UniProtKB-KW"/>
</dbReference>
<dbReference type="SMART" id="SM00421">
    <property type="entry name" value="HTH_LUXR"/>
    <property type="match status" value="1"/>
</dbReference>
<evidence type="ECO:0000313" key="4">
    <source>
        <dbReference type="EMBL" id="QOS68809.1"/>
    </source>
</evidence>
<dbReference type="InterPro" id="IPR000792">
    <property type="entry name" value="Tscrpt_reg_LuxR_C"/>
</dbReference>
<dbReference type="PRINTS" id="PR00038">
    <property type="entry name" value="HTHLUXR"/>
</dbReference>
<evidence type="ECO:0000256" key="3">
    <source>
        <dbReference type="ARBA" id="ARBA00023163"/>
    </source>
</evidence>
<dbReference type="KEGG" id="egd:GS424_002770"/>
<protein>
    <submittedName>
        <fullName evidence="4">Helix-turn-helix transcriptional regulator</fullName>
    </submittedName>
</protein>
<keyword evidence="2" id="KW-0238">DNA-binding</keyword>
<organism evidence="4 5">
    <name type="scientific">Eggerthella guodeyinii</name>
    <dbReference type="NCBI Taxonomy" id="2690837"/>
    <lineage>
        <taxon>Bacteria</taxon>
        <taxon>Bacillati</taxon>
        <taxon>Actinomycetota</taxon>
        <taxon>Coriobacteriia</taxon>
        <taxon>Eggerthellales</taxon>
        <taxon>Eggerthellaceae</taxon>
        <taxon>Eggerthella</taxon>
    </lineage>
</organism>